<dbReference type="OMA" id="IVVWYKE"/>
<dbReference type="eggNOG" id="ENOG502SHWH">
    <property type="taxonomic scope" value="Eukaryota"/>
</dbReference>
<keyword evidence="1" id="KW-0175">Coiled coil</keyword>
<dbReference type="Proteomes" id="UP000000724">
    <property type="component" value="Contig Pc00c22"/>
</dbReference>
<reference evidence="2 3" key="1">
    <citation type="journal article" date="2008" name="Nat. Biotechnol.">
        <title>Genome sequencing and analysis of the filamentous fungus Penicillium chrysogenum.</title>
        <authorList>
            <person name="van den Berg M.A."/>
            <person name="Albang R."/>
            <person name="Albermann K."/>
            <person name="Badger J.H."/>
            <person name="Daran J.-M."/>
            <person name="Driessen A.J.M."/>
            <person name="Garcia-Estrada C."/>
            <person name="Fedorova N.D."/>
            <person name="Harris D.M."/>
            <person name="Heijne W.H.M."/>
            <person name="Joardar V.S."/>
            <person name="Kiel J.A.K.W."/>
            <person name="Kovalchuk A."/>
            <person name="Martin J.F."/>
            <person name="Nierman W.C."/>
            <person name="Nijland J.G."/>
            <person name="Pronk J.T."/>
            <person name="Roubos J.A."/>
            <person name="van der Klei I.J."/>
            <person name="van Peij N.N.M.E."/>
            <person name="Veenhuis M."/>
            <person name="von Doehren H."/>
            <person name="Wagner C."/>
            <person name="Wortman J.R."/>
            <person name="Bovenberg R.A.L."/>
        </authorList>
    </citation>
    <scope>NUCLEOTIDE SEQUENCE [LARGE SCALE GENOMIC DNA]</scope>
    <source>
        <strain evidence="3">ATCC 28089 / DSM 1075 / NRRL 1951 / Wisconsin 54-1255</strain>
    </source>
</reference>
<dbReference type="PANTHER" id="PTHR40619:SF3">
    <property type="entry name" value="FUNGAL STAND N-TERMINAL GOODBYE DOMAIN-CONTAINING PROTEIN"/>
    <property type="match status" value="1"/>
</dbReference>
<name>B6HW25_PENRW</name>
<evidence type="ECO:0000313" key="2">
    <source>
        <dbReference type="EMBL" id="CAP99245.1"/>
    </source>
</evidence>
<keyword evidence="3" id="KW-1185">Reference proteome</keyword>
<dbReference type="HOGENOM" id="CLU_030266_1_0_1"/>
<evidence type="ECO:0000313" key="3">
    <source>
        <dbReference type="Proteomes" id="UP000000724"/>
    </source>
</evidence>
<dbReference type="OrthoDB" id="5419927at2759"/>
<dbReference type="BioCyc" id="PCHR:PC22G19570-MONOMER"/>
<accession>B6HW25</accession>
<protein>
    <submittedName>
        <fullName evidence="2">Pc22g19570 protein</fullName>
    </submittedName>
</protein>
<dbReference type="PANTHER" id="PTHR40619">
    <property type="entry name" value="FUNGAL STAND N-TERMINAL GOODBYE DOMAIN-CONTAINING PROTEIN"/>
    <property type="match status" value="1"/>
</dbReference>
<organism evidence="2 3">
    <name type="scientific">Penicillium rubens (strain ATCC 28089 / DSM 1075 / NRRL 1951 / Wisconsin 54-1255)</name>
    <name type="common">Penicillium chrysogenum</name>
    <dbReference type="NCBI Taxonomy" id="500485"/>
    <lineage>
        <taxon>Eukaryota</taxon>
        <taxon>Fungi</taxon>
        <taxon>Dikarya</taxon>
        <taxon>Ascomycota</taxon>
        <taxon>Pezizomycotina</taxon>
        <taxon>Eurotiomycetes</taxon>
        <taxon>Eurotiomycetidae</taxon>
        <taxon>Eurotiales</taxon>
        <taxon>Aspergillaceae</taxon>
        <taxon>Penicillium</taxon>
        <taxon>Penicillium chrysogenum species complex</taxon>
    </lineage>
</organism>
<gene>
    <name evidence="2" type="ORF">Pc22g19570</name>
    <name evidence="2" type="ORF">PCH_Pc22g19570</name>
</gene>
<dbReference type="AlphaFoldDB" id="B6HW25"/>
<sequence>MAKQPVAKFPVRHSTNIPASFIENHQTTAEDEEKIKFVHRINSFLPEKDAAQDELECKQRIEESFKSTTNNVQALNEALDAFRLKLCKPGQFQVSQPMPSDQKVHWSDVMKELQNAQNYYKTRHGGGPIGKAISKFGRYTESLKGWLDLLPAGDYGSTICGTYASIIFDTIYAKRGLYRRTQAIVIGMTAGTFQIELILNPQAPTDAILVFVALSDIPEILYEARFYLDAYRVPRLSINMLEKMADLCNHVLIVLREIVYYCLESKSRHFISTVFKGPNSKDSLRQTISDLRERATSLSREAELTNHQTIQNINEDIQGIKQSSHNIEGSRTDIYVNLYVLYSGHPSLDSKGELLSDSMDASPRLSLAGVQLQNSISANPSPGIQPSRSPSITDLPDLRDLLTLCVNSQSNDHLNVPQRTHRRHQSFPKPEEPLITTEGLLHLLAFDETKVASDRGTNVHPSRFNKCESQKLPFITRSAQFQNWINKTEGKNASLLVQGHFDSEDGTSALTHLCARIAYESAPDPKVLILTHFCSLHTASRAEIGRRAGATGVIASLIGQLLSYDSHRVQFDLSQITKHALSRIEEFSLKKLCWLLGMLITQVKKGITIICIIDNISSYETDEAVGDLEQLVRCLQTWVIRANQTSSKPRMKLLITDTNQTTRVYRYFQHDDILDLEGESGDDWEDDSEEDSWII</sequence>
<proteinExistence type="predicted"/>
<evidence type="ECO:0000256" key="1">
    <source>
        <dbReference type="SAM" id="Coils"/>
    </source>
</evidence>
<feature type="coiled-coil region" evidence="1">
    <location>
        <begin position="281"/>
        <end position="308"/>
    </location>
</feature>
<dbReference type="VEuPathDB" id="FungiDB:PCH_Pc22g19570"/>
<dbReference type="EMBL" id="AM920437">
    <property type="protein sequence ID" value="CAP99245.1"/>
    <property type="molecule type" value="Genomic_DNA"/>
</dbReference>